<organism evidence="1 2">
    <name type="scientific">Entomophthora muscae</name>
    <dbReference type="NCBI Taxonomy" id="34485"/>
    <lineage>
        <taxon>Eukaryota</taxon>
        <taxon>Fungi</taxon>
        <taxon>Fungi incertae sedis</taxon>
        <taxon>Zoopagomycota</taxon>
        <taxon>Entomophthoromycotina</taxon>
        <taxon>Entomophthoromycetes</taxon>
        <taxon>Entomophthorales</taxon>
        <taxon>Entomophthoraceae</taxon>
        <taxon>Entomophthora</taxon>
    </lineage>
</organism>
<evidence type="ECO:0000313" key="1">
    <source>
        <dbReference type="EMBL" id="KAJ9072090.1"/>
    </source>
</evidence>
<accession>A0ACC2TC72</accession>
<protein>
    <submittedName>
        <fullName evidence="1">Uncharacterized protein</fullName>
    </submittedName>
</protein>
<dbReference type="EMBL" id="QTSX02003056">
    <property type="protein sequence ID" value="KAJ9072090.1"/>
    <property type="molecule type" value="Genomic_DNA"/>
</dbReference>
<reference evidence="1" key="1">
    <citation type="submission" date="2022-04" db="EMBL/GenBank/DDBJ databases">
        <title>Genome of the entomopathogenic fungus Entomophthora muscae.</title>
        <authorList>
            <person name="Elya C."/>
            <person name="Lovett B.R."/>
            <person name="Lee E."/>
            <person name="Macias A.M."/>
            <person name="Hajek A.E."/>
            <person name="De Bivort B.L."/>
            <person name="Kasson M.T."/>
            <person name="De Fine Licht H.H."/>
            <person name="Stajich J.E."/>
        </authorList>
    </citation>
    <scope>NUCLEOTIDE SEQUENCE</scope>
    <source>
        <strain evidence="1">Berkeley</strain>
    </source>
</reference>
<proteinExistence type="predicted"/>
<dbReference type="Proteomes" id="UP001165960">
    <property type="component" value="Unassembled WGS sequence"/>
</dbReference>
<evidence type="ECO:0000313" key="2">
    <source>
        <dbReference type="Proteomes" id="UP001165960"/>
    </source>
</evidence>
<gene>
    <name evidence="1" type="ORF">DSO57_1030830</name>
</gene>
<comment type="caution">
    <text evidence="1">The sequence shown here is derived from an EMBL/GenBank/DDBJ whole genome shotgun (WGS) entry which is preliminary data.</text>
</comment>
<sequence>MVVLSLLIPAAFNNLVGDQKEIHSSIMKLSHGTAIILLIVYVAYLIFQLKTHNHLFESEEAEEEDANMSLGVSIGWYSFCFYFYLF</sequence>
<name>A0ACC2TC72_9FUNG</name>
<keyword evidence="2" id="KW-1185">Reference proteome</keyword>